<comment type="caution">
    <text evidence="2">The sequence shown here is derived from an EMBL/GenBank/DDBJ whole genome shotgun (WGS) entry which is preliminary data.</text>
</comment>
<proteinExistence type="predicted"/>
<protein>
    <submittedName>
        <fullName evidence="2">Uncharacterized protein</fullName>
    </submittedName>
</protein>
<feature type="region of interest" description="Disordered" evidence="1">
    <location>
        <begin position="34"/>
        <end position="77"/>
    </location>
</feature>
<evidence type="ECO:0000313" key="2">
    <source>
        <dbReference type="EMBL" id="OGC46200.1"/>
    </source>
</evidence>
<dbReference type="AlphaFoldDB" id="A0A1F4UN32"/>
<evidence type="ECO:0000313" key="3">
    <source>
        <dbReference type="Proteomes" id="UP000178615"/>
    </source>
</evidence>
<sequence length="118" mass="13190">MDNLLITPSLNNNEDDSQTLSSLIPKNKEVLLEPTIENQNNEPLYDIEKDQKTINSPIVTPTQSPAGIQASQAPQPKVIDQTEKITSLHSLTNAADDLTKIADEKEQKFIEEVEKKQH</sequence>
<reference evidence="2 3" key="1">
    <citation type="journal article" date="2016" name="Nat. Commun.">
        <title>Thousands of microbial genomes shed light on interconnected biogeochemical processes in an aquifer system.</title>
        <authorList>
            <person name="Anantharaman K."/>
            <person name="Brown C.T."/>
            <person name="Hug L.A."/>
            <person name="Sharon I."/>
            <person name="Castelle C.J."/>
            <person name="Probst A.J."/>
            <person name="Thomas B.C."/>
            <person name="Singh A."/>
            <person name="Wilkins M.J."/>
            <person name="Karaoz U."/>
            <person name="Brodie E.L."/>
            <person name="Williams K.H."/>
            <person name="Hubbard S.S."/>
            <person name="Banfield J.F."/>
        </authorList>
    </citation>
    <scope>NUCLEOTIDE SEQUENCE [LARGE SCALE GENOMIC DNA]</scope>
</reference>
<accession>A0A1F4UN32</accession>
<evidence type="ECO:0000256" key="1">
    <source>
        <dbReference type="SAM" id="MobiDB-lite"/>
    </source>
</evidence>
<gene>
    <name evidence="2" type="ORF">A2V49_04390</name>
</gene>
<name>A0A1F4UN32_UNCKA</name>
<organism evidence="2 3">
    <name type="scientific">candidate division WWE3 bacterium RBG_19FT_COMBO_34_6</name>
    <dbReference type="NCBI Taxonomy" id="1802612"/>
    <lineage>
        <taxon>Bacteria</taxon>
        <taxon>Katanobacteria</taxon>
    </lineage>
</organism>
<dbReference type="Proteomes" id="UP000178615">
    <property type="component" value="Unassembled WGS sequence"/>
</dbReference>
<dbReference type="EMBL" id="MEUV01000011">
    <property type="protein sequence ID" value="OGC46200.1"/>
    <property type="molecule type" value="Genomic_DNA"/>
</dbReference>
<feature type="compositionally biased region" description="Polar residues" evidence="1">
    <location>
        <begin position="53"/>
        <end position="74"/>
    </location>
</feature>
<feature type="region of interest" description="Disordered" evidence="1">
    <location>
        <begin position="1"/>
        <end position="20"/>
    </location>
</feature>